<accession>A0ABT3TWR3</accession>
<reference evidence="1" key="1">
    <citation type="submission" date="2022-10" db="EMBL/GenBank/DDBJ databases">
        <title>Streptomyces beihaiensis sp. nov., a chitin degrading actinobacterium, isolated from shrimp pond soil.</title>
        <authorList>
            <person name="Xie J."/>
            <person name="Shen N."/>
        </authorList>
    </citation>
    <scope>NUCLEOTIDE SEQUENCE</scope>
    <source>
        <strain evidence="1">GXMU-J5</strain>
    </source>
</reference>
<keyword evidence="2" id="KW-1185">Reference proteome</keyword>
<sequence>MLTMTDGRTGRAVPLSPAHRRPLRVCAQLPEGEDGAGATAARVLVLTDVLMRTVESGGGQVDWVCETADPAPEHHRRLRSLTDALGVRPPSAFTGPGEATALLGGPPDVRVLADGTRDGDQGLWLETGTVRRPNAPEPPLDADPLPLRLALLSLPYRSPLTLPPLALTEAERALREWRRAVADWARAPSKPVPDAFRSAAATALADDLDTPAVVALLRRAETSDDLPNGAKFETFALLDHYLGLELTREIGRWTGP</sequence>
<organism evidence="1 2">
    <name type="scientific">Streptomyces beihaiensis</name>
    <dbReference type="NCBI Taxonomy" id="2984495"/>
    <lineage>
        <taxon>Bacteria</taxon>
        <taxon>Bacillati</taxon>
        <taxon>Actinomycetota</taxon>
        <taxon>Actinomycetes</taxon>
        <taxon>Kitasatosporales</taxon>
        <taxon>Streptomycetaceae</taxon>
        <taxon>Streptomyces</taxon>
    </lineage>
</organism>
<dbReference type="Proteomes" id="UP001163064">
    <property type="component" value="Unassembled WGS sequence"/>
</dbReference>
<protein>
    <recommendedName>
        <fullName evidence="3">Cysteinyl-tRNA synthetase</fullName>
    </recommendedName>
</protein>
<proteinExistence type="predicted"/>
<dbReference type="Gene3D" id="1.20.120.640">
    <property type="entry name" value="Anticodon-binding domain of a subclass of class I aminoacyl-tRNA synthetases"/>
    <property type="match status" value="1"/>
</dbReference>
<dbReference type="EMBL" id="JAPHNL010000136">
    <property type="protein sequence ID" value="MCX3060931.1"/>
    <property type="molecule type" value="Genomic_DNA"/>
</dbReference>
<evidence type="ECO:0000313" key="2">
    <source>
        <dbReference type="Proteomes" id="UP001163064"/>
    </source>
</evidence>
<evidence type="ECO:0008006" key="3">
    <source>
        <dbReference type="Google" id="ProtNLM"/>
    </source>
</evidence>
<name>A0ABT3TWR3_9ACTN</name>
<comment type="caution">
    <text evidence="1">The sequence shown here is derived from an EMBL/GenBank/DDBJ whole genome shotgun (WGS) entry which is preliminary data.</text>
</comment>
<gene>
    <name evidence="1" type="ORF">OFY01_14415</name>
</gene>
<dbReference type="RefSeq" id="WP_266599912.1">
    <property type="nucleotide sequence ID" value="NZ_JAPHNL010000136.1"/>
</dbReference>
<evidence type="ECO:0000313" key="1">
    <source>
        <dbReference type="EMBL" id="MCX3060931.1"/>
    </source>
</evidence>